<dbReference type="SMART" id="SM00577">
    <property type="entry name" value="CPDc"/>
    <property type="match status" value="1"/>
</dbReference>
<feature type="domain" description="FCP1 homology" evidence="1">
    <location>
        <begin position="67"/>
        <end position="212"/>
    </location>
</feature>
<dbReference type="PROSITE" id="PS50969">
    <property type="entry name" value="FCP1"/>
    <property type="match status" value="1"/>
</dbReference>
<dbReference type="EMBL" id="JAHDYR010000028">
    <property type="protein sequence ID" value="KAG9392998.1"/>
    <property type="molecule type" value="Genomic_DNA"/>
</dbReference>
<keyword evidence="3" id="KW-1185">Reference proteome</keyword>
<dbReference type="InterPro" id="IPR036412">
    <property type="entry name" value="HAD-like_sf"/>
</dbReference>
<name>A0A8J6ASK1_9EUKA</name>
<dbReference type="SUPFAM" id="SSF56784">
    <property type="entry name" value="HAD-like"/>
    <property type="match status" value="1"/>
</dbReference>
<dbReference type="InterPro" id="IPR004274">
    <property type="entry name" value="FCP1_dom"/>
</dbReference>
<reference evidence="2" key="1">
    <citation type="submission" date="2021-05" db="EMBL/GenBank/DDBJ databases">
        <title>A free-living protist that lacks canonical eukaryotic 1 DNA replication and segregation systems.</title>
        <authorList>
            <person name="Salas-Leiva D.E."/>
            <person name="Tromer E.C."/>
            <person name="Curtis B.A."/>
            <person name="Jerlstrom-Hultqvist J."/>
            <person name="Kolisko M."/>
            <person name="Yi Z."/>
            <person name="Salas-Leiva J.S."/>
            <person name="Gallot-Lavallee L."/>
            <person name="Kops G.J.P.L."/>
            <person name="Archibald J.M."/>
            <person name="Simpson A.G.B."/>
            <person name="Roger A.J."/>
        </authorList>
    </citation>
    <scope>NUCLEOTIDE SEQUENCE</scope>
    <source>
        <strain evidence="2">BICM</strain>
    </source>
</reference>
<dbReference type="InterPro" id="IPR023214">
    <property type="entry name" value="HAD_sf"/>
</dbReference>
<dbReference type="Pfam" id="PF03031">
    <property type="entry name" value="NIF"/>
    <property type="match status" value="1"/>
</dbReference>
<dbReference type="AlphaFoldDB" id="A0A8J6ASK1"/>
<comment type="caution">
    <text evidence="2">The sequence shown here is derived from an EMBL/GenBank/DDBJ whole genome shotgun (WGS) entry which is preliminary data.</text>
</comment>
<evidence type="ECO:0000313" key="2">
    <source>
        <dbReference type="EMBL" id="KAG9392998.1"/>
    </source>
</evidence>
<dbReference type="Proteomes" id="UP000717585">
    <property type="component" value="Unassembled WGS sequence"/>
</dbReference>
<gene>
    <name evidence="2" type="ORF">J8273_5593</name>
</gene>
<dbReference type="Gene3D" id="3.40.50.1000">
    <property type="entry name" value="HAD superfamily/HAD-like"/>
    <property type="match status" value="1"/>
</dbReference>
<proteinExistence type="predicted"/>
<evidence type="ECO:0000259" key="1">
    <source>
        <dbReference type="PROSITE" id="PS50969"/>
    </source>
</evidence>
<organism evidence="2 3">
    <name type="scientific">Carpediemonas membranifera</name>
    <dbReference type="NCBI Taxonomy" id="201153"/>
    <lineage>
        <taxon>Eukaryota</taxon>
        <taxon>Metamonada</taxon>
        <taxon>Carpediemonas-like organisms</taxon>
        <taxon>Carpediemonas</taxon>
    </lineage>
</organism>
<sequence>MVTRGHVTTALAIGVAAGYFSFNAYQPDKREVLKEHVRGIREAKQCLTPSSLHRLASIITESRSQLAPATLPTLIIDMDSVLIGKHLQRGVKTLGLRPGAAEFIDALNGRYDVVLYTSYPAAMAKNIVTGIDPAGKVVTRTIDKHPSLKRGRWWSRKVVSPKFLNGRDDVTLLSASRGSGWFVPTQNIVIPAWKDATRDTALFELAESLESGLLSIGAADPVAADSGLMSETDGIRRVMYGDEEPRDPLAWQIIRKHRR</sequence>
<evidence type="ECO:0000313" key="3">
    <source>
        <dbReference type="Proteomes" id="UP000717585"/>
    </source>
</evidence>
<accession>A0A8J6ASK1</accession>
<protein>
    <submittedName>
        <fullName evidence="2">NLI interacting factor-like phosphatase</fullName>
    </submittedName>
</protein>